<comment type="caution">
    <text evidence="8">The sequence shown here is derived from an EMBL/GenBank/DDBJ whole genome shotgun (WGS) entry which is preliminary data.</text>
</comment>
<dbReference type="InterPro" id="IPR008988">
    <property type="entry name" value="Transcriptional_repressor_C"/>
</dbReference>
<keyword evidence="2" id="KW-0547">Nucleotide-binding</keyword>
<dbReference type="SUPFAM" id="SSF55681">
    <property type="entry name" value="Class II aaRS and biotin synthetases"/>
    <property type="match status" value="1"/>
</dbReference>
<dbReference type="GO" id="GO:0005524">
    <property type="term" value="F:ATP binding"/>
    <property type="evidence" value="ECO:0007669"/>
    <property type="project" value="UniProtKB-KW"/>
</dbReference>
<evidence type="ECO:0000313" key="9">
    <source>
        <dbReference type="Proteomes" id="UP000322699"/>
    </source>
</evidence>
<dbReference type="GO" id="GO:0005737">
    <property type="term" value="C:cytoplasm"/>
    <property type="evidence" value="ECO:0007669"/>
    <property type="project" value="TreeGrafter"/>
</dbReference>
<dbReference type="CDD" id="cd16442">
    <property type="entry name" value="BPL"/>
    <property type="match status" value="1"/>
</dbReference>
<evidence type="ECO:0000256" key="2">
    <source>
        <dbReference type="ARBA" id="ARBA00022741"/>
    </source>
</evidence>
<dbReference type="EMBL" id="VRLW01000001">
    <property type="protein sequence ID" value="KAA1259374.1"/>
    <property type="molecule type" value="Genomic_DNA"/>
</dbReference>
<evidence type="ECO:0000256" key="5">
    <source>
        <dbReference type="ARBA" id="ARBA00024227"/>
    </source>
</evidence>
<dbReference type="InterPro" id="IPR004408">
    <property type="entry name" value="Biotin_CoA_COase_ligase"/>
</dbReference>
<keyword evidence="4" id="KW-0092">Biotin</keyword>
<dbReference type="Pfam" id="PF02237">
    <property type="entry name" value="BPL_C"/>
    <property type="match status" value="1"/>
</dbReference>
<gene>
    <name evidence="8" type="primary">birA</name>
    <name evidence="8" type="ORF">LF1_19060</name>
</gene>
<evidence type="ECO:0000313" key="8">
    <source>
        <dbReference type="EMBL" id="KAA1259374.1"/>
    </source>
</evidence>
<dbReference type="InterPro" id="IPR045864">
    <property type="entry name" value="aa-tRNA-synth_II/BPL/LPL"/>
</dbReference>
<dbReference type="Gene3D" id="3.30.930.10">
    <property type="entry name" value="Bira Bifunctional Protein, Domain 2"/>
    <property type="match status" value="1"/>
</dbReference>
<evidence type="ECO:0000256" key="1">
    <source>
        <dbReference type="ARBA" id="ARBA00022598"/>
    </source>
</evidence>
<dbReference type="SUPFAM" id="SSF50037">
    <property type="entry name" value="C-terminal domain of transcriptional repressors"/>
    <property type="match status" value="1"/>
</dbReference>
<dbReference type="PANTHER" id="PTHR12835">
    <property type="entry name" value="BIOTIN PROTEIN LIGASE"/>
    <property type="match status" value="1"/>
</dbReference>
<evidence type="ECO:0000256" key="3">
    <source>
        <dbReference type="ARBA" id="ARBA00022840"/>
    </source>
</evidence>
<keyword evidence="1 8" id="KW-0436">Ligase</keyword>
<dbReference type="PROSITE" id="PS51733">
    <property type="entry name" value="BPL_LPL_CATALYTIC"/>
    <property type="match status" value="1"/>
</dbReference>
<sequence>MSAVTVEINGQVDARGVRCLESLVGDRQIKTAWYGEELQSTNTRAVDDLRRGVIDGQHLPRIYLTDLQTGGRGRQGRTWISDKQNLAFSIAFPIAPSLASNLGLQSIAVGVAIAEAIEHEFAPIKTKLKWPNDVWIDGGKFGGILIERVSSVADCMVVGVGLNVSSAPPAEEISHGAAAKSLANCLGRMVSKWEVLDAVARRLIDIQVDLEQDAQSVIQSFRQRCLLTNKTISYQHDGTKQSGLCEGIDDSGGLLVQQGAEIRTITSGEATLVRVQA</sequence>
<evidence type="ECO:0000259" key="7">
    <source>
        <dbReference type="PROSITE" id="PS51733"/>
    </source>
</evidence>
<dbReference type="OrthoDB" id="9807064at2"/>
<protein>
    <recommendedName>
        <fullName evidence="5">biotin--[biotin carboxyl-carrier protein] ligase</fullName>
        <ecNumber evidence="5">6.3.4.15</ecNumber>
    </recommendedName>
</protein>
<evidence type="ECO:0000256" key="6">
    <source>
        <dbReference type="ARBA" id="ARBA00047846"/>
    </source>
</evidence>
<dbReference type="AlphaFoldDB" id="A0A5B1CJA4"/>
<reference evidence="8 9" key="1">
    <citation type="submission" date="2019-08" db="EMBL/GenBank/DDBJ databases">
        <title>Deep-cultivation of Planctomycetes and their phenomic and genomic characterization uncovers novel biology.</title>
        <authorList>
            <person name="Wiegand S."/>
            <person name="Jogler M."/>
            <person name="Boedeker C."/>
            <person name="Pinto D."/>
            <person name="Vollmers J."/>
            <person name="Rivas-Marin E."/>
            <person name="Kohn T."/>
            <person name="Peeters S.H."/>
            <person name="Heuer A."/>
            <person name="Rast P."/>
            <person name="Oberbeckmann S."/>
            <person name="Bunk B."/>
            <person name="Jeske O."/>
            <person name="Meyerdierks A."/>
            <person name="Storesund J.E."/>
            <person name="Kallscheuer N."/>
            <person name="Luecker S."/>
            <person name="Lage O.M."/>
            <person name="Pohl T."/>
            <person name="Merkel B.J."/>
            <person name="Hornburger P."/>
            <person name="Mueller R.-W."/>
            <person name="Bruemmer F."/>
            <person name="Labrenz M."/>
            <person name="Spormann A.M."/>
            <person name="Op Den Camp H."/>
            <person name="Overmann J."/>
            <person name="Amann R."/>
            <person name="Jetten M.S.M."/>
            <person name="Mascher T."/>
            <person name="Medema M.H."/>
            <person name="Devos D.P."/>
            <person name="Kaster A.-K."/>
            <person name="Ovreas L."/>
            <person name="Rohde M."/>
            <person name="Galperin M.Y."/>
            <person name="Jogler C."/>
        </authorList>
    </citation>
    <scope>NUCLEOTIDE SEQUENCE [LARGE SCALE GENOMIC DNA]</scope>
    <source>
        <strain evidence="8 9">LF1</strain>
    </source>
</reference>
<dbReference type="InterPro" id="IPR004143">
    <property type="entry name" value="BPL_LPL_catalytic"/>
</dbReference>
<feature type="domain" description="BPL/LPL catalytic" evidence="7">
    <location>
        <begin position="26"/>
        <end position="211"/>
    </location>
</feature>
<keyword evidence="9" id="KW-1185">Reference proteome</keyword>
<comment type="catalytic activity">
    <reaction evidence="6">
        <text>biotin + L-lysyl-[protein] + ATP = N(6)-biotinyl-L-lysyl-[protein] + AMP + diphosphate + H(+)</text>
        <dbReference type="Rhea" id="RHEA:11756"/>
        <dbReference type="Rhea" id="RHEA-COMP:9752"/>
        <dbReference type="Rhea" id="RHEA-COMP:10505"/>
        <dbReference type="ChEBI" id="CHEBI:15378"/>
        <dbReference type="ChEBI" id="CHEBI:29969"/>
        <dbReference type="ChEBI" id="CHEBI:30616"/>
        <dbReference type="ChEBI" id="CHEBI:33019"/>
        <dbReference type="ChEBI" id="CHEBI:57586"/>
        <dbReference type="ChEBI" id="CHEBI:83144"/>
        <dbReference type="ChEBI" id="CHEBI:456215"/>
        <dbReference type="EC" id="6.3.4.15"/>
    </reaction>
</comment>
<keyword evidence="3" id="KW-0067">ATP-binding</keyword>
<dbReference type="EC" id="6.3.4.15" evidence="5"/>
<dbReference type="InterPro" id="IPR003142">
    <property type="entry name" value="BPL_C"/>
</dbReference>
<organism evidence="8 9">
    <name type="scientific">Rubripirellula obstinata</name>
    <dbReference type="NCBI Taxonomy" id="406547"/>
    <lineage>
        <taxon>Bacteria</taxon>
        <taxon>Pseudomonadati</taxon>
        <taxon>Planctomycetota</taxon>
        <taxon>Planctomycetia</taxon>
        <taxon>Pirellulales</taxon>
        <taxon>Pirellulaceae</taxon>
        <taxon>Rubripirellula</taxon>
    </lineage>
</organism>
<dbReference type="Pfam" id="PF03099">
    <property type="entry name" value="BPL_LplA_LipB"/>
    <property type="match status" value="1"/>
</dbReference>
<dbReference type="NCBIfam" id="TIGR00121">
    <property type="entry name" value="birA_ligase"/>
    <property type="match status" value="1"/>
</dbReference>
<evidence type="ECO:0000256" key="4">
    <source>
        <dbReference type="ARBA" id="ARBA00023267"/>
    </source>
</evidence>
<dbReference type="Gene3D" id="2.30.30.100">
    <property type="match status" value="1"/>
</dbReference>
<accession>A0A5B1CJA4</accession>
<proteinExistence type="predicted"/>
<dbReference type="PANTHER" id="PTHR12835:SF5">
    <property type="entry name" value="BIOTIN--PROTEIN LIGASE"/>
    <property type="match status" value="1"/>
</dbReference>
<dbReference type="GO" id="GO:0004077">
    <property type="term" value="F:biotin--[biotin carboxyl-carrier protein] ligase activity"/>
    <property type="evidence" value="ECO:0007669"/>
    <property type="project" value="UniProtKB-EC"/>
</dbReference>
<dbReference type="Proteomes" id="UP000322699">
    <property type="component" value="Unassembled WGS sequence"/>
</dbReference>
<name>A0A5B1CJA4_9BACT</name>